<reference evidence="7" key="1">
    <citation type="submission" date="2016-11" db="EMBL/GenBank/DDBJ databases">
        <authorList>
            <person name="Varghese N."/>
            <person name="Submissions S."/>
        </authorList>
    </citation>
    <scope>NUCLEOTIDE SEQUENCE [LARGE SCALE GENOMIC DNA]</scope>
    <source>
        <strain evidence="7">DSM 24786</strain>
    </source>
</reference>
<dbReference type="Pfam" id="PF02674">
    <property type="entry name" value="Colicin_V"/>
    <property type="match status" value="1"/>
</dbReference>
<dbReference type="AlphaFoldDB" id="A0A1K1Q7B4"/>
<evidence type="ECO:0000313" key="7">
    <source>
        <dbReference type="Proteomes" id="UP000183257"/>
    </source>
</evidence>
<dbReference type="GO" id="GO:0009403">
    <property type="term" value="P:toxin biosynthetic process"/>
    <property type="evidence" value="ECO:0007669"/>
    <property type="project" value="InterPro"/>
</dbReference>
<keyword evidence="2 5" id="KW-0812">Transmembrane</keyword>
<feature type="transmembrane region" description="Helical" evidence="5">
    <location>
        <begin position="65"/>
        <end position="86"/>
    </location>
</feature>
<dbReference type="STRING" id="76595.SAMN05660313_02416"/>
<evidence type="ECO:0000256" key="4">
    <source>
        <dbReference type="ARBA" id="ARBA00023136"/>
    </source>
</evidence>
<keyword evidence="3 5" id="KW-1133">Transmembrane helix</keyword>
<dbReference type="RefSeq" id="WP_072304050.1">
    <property type="nucleotide sequence ID" value="NZ_FPIY01000003.1"/>
</dbReference>
<evidence type="ECO:0000256" key="2">
    <source>
        <dbReference type="ARBA" id="ARBA00022692"/>
    </source>
</evidence>
<gene>
    <name evidence="6" type="ORF">SAMN05660313_02416</name>
</gene>
<dbReference type="GO" id="GO:0016020">
    <property type="term" value="C:membrane"/>
    <property type="evidence" value="ECO:0007669"/>
    <property type="project" value="UniProtKB-SubCell"/>
</dbReference>
<evidence type="ECO:0000256" key="3">
    <source>
        <dbReference type="ARBA" id="ARBA00022989"/>
    </source>
</evidence>
<dbReference type="PANTHER" id="PTHR37306">
    <property type="entry name" value="COLICIN V PRODUCTION PROTEIN"/>
    <property type="match status" value="1"/>
</dbReference>
<dbReference type="OrthoDB" id="9799585at2"/>
<dbReference type="PANTHER" id="PTHR37306:SF1">
    <property type="entry name" value="COLICIN V PRODUCTION PROTEIN"/>
    <property type="match status" value="1"/>
</dbReference>
<name>A0A1K1Q7B4_9FLAO</name>
<keyword evidence="4 5" id="KW-0472">Membrane</keyword>
<organism evidence="6 7">
    <name type="scientific">Cellulophaga fucicola</name>
    <dbReference type="NCBI Taxonomy" id="76595"/>
    <lineage>
        <taxon>Bacteria</taxon>
        <taxon>Pseudomonadati</taxon>
        <taxon>Bacteroidota</taxon>
        <taxon>Flavobacteriia</taxon>
        <taxon>Flavobacteriales</taxon>
        <taxon>Flavobacteriaceae</taxon>
        <taxon>Cellulophaga</taxon>
    </lineage>
</organism>
<proteinExistence type="predicted"/>
<protein>
    <submittedName>
        <fullName evidence="6">Membrane protein required for colicin V production</fullName>
    </submittedName>
</protein>
<sequence length="171" mass="18801">MNFLDIILGILLIWGLYKGIKNGLLIELASLVALIAGIYAAIHFSYIIGNYLTEKWQWDQSTINISSSILTFIVVVLIINLVGKLLTKVAKAVMLGTLNRLAGAIFGTLKVAIIIGALLIFLDKANNNLEIVKQETIESSALYNPVKRIGELVFAYVMEETNTETNTTDTL</sequence>
<accession>A0A1K1Q7B4</accession>
<evidence type="ECO:0000256" key="5">
    <source>
        <dbReference type="SAM" id="Phobius"/>
    </source>
</evidence>
<dbReference type="Proteomes" id="UP000183257">
    <property type="component" value="Unassembled WGS sequence"/>
</dbReference>
<dbReference type="EMBL" id="FPIY01000003">
    <property type="protein sequence ID" value="SFW55759.1"/>
    <property type="molecule type" value="Genomic_DNA"/>
</dbReference>
<feature type="transmembrane region" description="Helical" evidence="5">
    <location>
        <begin position="31"/>
        <end position="53"/>
    </location>
</feature>
<evidence type="ECO:0000256" key="1">
    <source>
        <dbReference type="ARBA" id="ARBA00004141"/>
    </source>
</evidence>
<feature type="transmembrane region" description="Helical" evidence="5">
    <location>
        <begin position="98"/>
        <end position="122"/>
    </location>
</feature>
<keyword evidence="7" id="KW-1185">Reference proteome</keyword>
<evidence type="ECO:0000313" key="6">
    <source>
        <dbReference type="EMBL" id="SFW55759.1"/>
    </source>
</evidence>
<dbReference type="InterPro" id="IPR003825">
    <property type="entry name" value="Colicin-V_CvpA"/>
</dbReference>
<comment type="subcellular location">
    <subcellularLocation>
        <location evidence="1">Membrane</location>
        <topology evidence="1">Multi-pass membrane protein</topology>
    </subcellularLocation>
</comment>